<accession>A0A979GQ51</accession>
<feature type="domain" description="HTH araC/xylS-type" evidence="4">
    <location>
        <begin position="191"/>
        <end position="289"/>
    </location>
</feature>
<keyword evidence="2" id="KW-0238">DNA-binding</keyword>
<dbReference type="InterPro" id="IPR018060">
    <property type="entry name" value="HTH_AraC"/>
</dbReference>
<organism evidence="5 6">
    <name type="scientific">Chitinophaga pinensis (strain ATCC 43595 / DSM 2588 / LMG 13176 / NBRC 15968 / NCIMB 11800 / UQM 2034)</name>
    <dbReference type="NCBI Taxonomy" id="485918"/>
    <lineage>
        <taxon>Bacteria</taxon>
        <taxon>Pseudomonadati</taxon>
        <taxon>Bacteroidota</taxon>
        <taxon>Chitinophagia</taxon>
        <taxon>Chitinophagales</taxon>
        <taxon>Chitinophagaceae</taxon>
        <taxon>Chitinophaga</taxon>
    </lineage>
</organism>
<name>A0A979GQ51_CHIPD</name>
<dbReference type="PROSITE" id="PS01124">
    <property type="entry name" value="HTH_ARAC_FAMILY_2"/>
    <property type="match status" value="1"/>
</dbReference>
<evidence type="ECO:0000256" key="2">
    <source>
        <dbReference type="ARBA" id="ARBA00023125"/>
    </source>
</evidence>
<dbReference type="EMBL" id="CP001699">
    <property type="protein sequence ID" value="ACU59703.1"/>
    <property type="molecule type" value="Genomic_DNA"/>
</dbReference>
<dbReference type="InterPro" id="IPR009057">
    <property type="entry name" value="Homeodomain-like_sf"/>
</dbReference>
<reference evidence="6" key="1">
    <citation type="submission" date="2009-08" db="EMBL/GenBank/DDBJ databases">
        <title>The complete genome of Chitinophaga pinensis DSM 2588.</title>
        <authorList>
            <consortium name="US DOE Joint Genome Institute (JGI-PGF)"/>
            <person name="Lucas S."/>
            <person name="Copeland A."/>
            <person name="Lapidus A."/>
            <person name="Glavina del Rio T."/>
            <person name="Dalin E."/>
            <person name="Tice H."/>
            <person name="Bruce D."/>
            <person name="Goodwin L."/>
            <person name="Pitluck S."/>
            <person name="Kyrpides N."/>
            <person name="Mavromatis K."/>
            <person name="Ivanova N."/>
            <person name="Mikhailova N."/>
            <person name="Sims D."/>
            <person name="Meinche L."/>
            <person name="Brettin T."/>
            <person name="Detter J.C."/>
            <person name="Han C."/>
            <person name="Larimer F."/>
            <person name="Land M."/>
            <person name="Hauser L."/>
            <person name="Markowitz V."/>
            <person name="Cheng J.-F."/>
            <person name="Hugenholtz P."/>
            <person name="Woyke T."/>
            <person name="Wu D."/>
            <person name="Spring S."/>
            <person name="Klenk H.-P."/>
            <person name="Eisen J.A."/>
        </authorList>
    </citation>
    <scope>NUCLEOTIDE SEQUENCE [LARGE SCALE GENOMIC DNA]</scope>
    <source>
        <strain evidence="6">ATCC 43595 / DSM 2588 / LMG 13176 / NBRC 15968 / NCIMB 11800 / UQM 2034</strain>
    </source>
</reference>
<dbReference type="SMART" id="SM00342">
    <property type="entry name" value="HTH_ARAC"/>
    <property type="match status" value="1"/>
</dbReference>
<dbReference type="KEGG" id="cpi:Cpin_2211"/>
<dbReference type="OrthoDB" id="2585681at2"/>
<evidence type="ECO:0000256" key="3">
    <source>
        <dbReference type="ARBA" id="ARBA00023163"/>
    </source>
</evidence>
<dbReference type="AlphaFoldDB" id="A0A979GQ51"/>
<evidence type="ECO:0000259" key="4">
    <source>
        <dbReference type="PROSITE" id="PS01124"/>
    </source>
</evidence>
<dbReference type="SUPFAM" id="SSF46689">
    <property type="entry name" value="Homeodomain-like"/>
    <property type="match status" value="1"/>
</dbReference>
<sequence>MIMRPTFTPDSVIATTISEHLLNAGTFSIEEINAKEAYIIETSTQDNHYKIILLTQGDCYCSLGPVSLHMNTSCIGVIRPRQACTMLVDEQTTGFILSFSYDYLQLIAGMPGIILPHLHAGLSEYYTIPVAAAERVPITEIALQIVEEYRCFSSLREEMIRSLFRIFILYVCRLNEVKGDIDYNRCPPLVKRFFALLENYFLTLKMPADYADLLAVTPAYLNEMVKRSCGFTTSYCIQQRIVAEAKRLIMNSELSLKEISYRLGFDDASHFSKFFKKFTGKRYSDFRRQIINR</sequence>
<protein>
    <submittedName>
        <fullName evidence="5">Transcriptional regulator, AraC family</fullName>
    </submittedName>
</protein>
<gene>
    <name evidence="5" type="ordered locus">Cpin_2211</name>
</gene>
<evidence type="ECO:0000313" key="6">
    <source>
        <dbReference type="Proteomes" id="UP000002215"/>
    </source>
</evidence>
<evidence type="ECO:0000313" key="5">
    <source>
        <dbReference type="EMBL" id="ACU59703.1"/>
    </source>
</evidence>
<dbReference type="PANTHER" id="PTHR43280">
    <property type="entry name" value="ARAC-FAMILY TRANSCRIPTIONAL REGULATOR"/>
    <property type="match status" value="1"/>
</dbReference>
<dbReference type="GO" id="GO:0043565">
    <property type="term" value="F:sequence-specific DNA binding"/>
    <property type="evidence" value="ECO:0007669"/>
    <property type="project" value="InterPro"/>
</dbReference>
<dbReference type="Pfam" id="PF12833">
    <property type="entry name" value="HTH_18"/>
    <property type="match status" value="1"/>
</dbReference>
<dbReference type="Proteomes" id="UP000002215">
    <property type="component" value="Chromosome"/>
</dbReference>
<keyword evidence="1" id="KW-0805">Transcription regulation</keyword>
<dbReference type="PANTHER" id="PTHR43280:SF32">
    <property type="entry name" value="TRANSCRIPTIONAL REGULATORY PROTEIN"/>
    <property type="match status" value="1"/>
</dbReference>
<dbReference type="GO" id="GO:0003700">
    <property type="term" value="F:DNA-binding transcription factor activity"/>
    <property type="evidence" value="ECO:0007669"/>
    <property type="project" value="InterPro"/>
</dbReference>
<dbReference type="Gene3D" id="1.10.10.60">
    <property type="entry name" value="Homeodomain-like"/>
    <property type="match status" value="1"/>
</dbReference>
<evidence type="ECO:0000256" key="1">
    <source>
        <dbReference type="ARBA" id="ARBA00023015"/>
    </source>
</evidence>
<keyword evidence="3" id="KW-0804">Transcription</keyword>
<proteinExistence type="predicted"/>
<reference evidence="5 6" key="2">
    <citation type="journal article" date="2010" name="Stand. Genomic Sci.">
        <title>Complete genome sequence of Chitinophaga pinensis type strain (UQM 2034).</title>
        <authorList>
            <person name="Glavina Del Rio T."/>
            <person name="Abt B."/>
            <person name="Spring S."/>
            <person name="Lapidus A."/>
            <person name="Nolan M."/>
            <person name="Tice H."/>
            <person name="Copeland A."/>
            <person name="Cheng J.F."/>
            <person name="Chen F."/>
            <person name="Bruce D."/>
            <person name="Goodwin L."/>
            <person name="Pitluck S."/>
            <person name="Ivanova N."/>
            <person name="Mavromatis K."/>
            <person name="Mikhailova N."/>
            <person name="Pati A."/>
            <person name="Chen A."/>
            <person name="Palaniappan K."/>
            <person name="Land M."/>
            <person name="Hauser L."/>
            <person name="Chang Y.J."/>
            <person name="Jeffries C.D."/>
            <person name="Chain P."/>
            <person name="Saunders E."/>
            <person name="Detter J.C."/>
            <person name="Brettin T."/>
            <person name="Rohde M."/>
            <person name="Goker M."/>
            <person name="Bristow J."/>
            <person name="Eisen J.A."/>
            <person name="Markowitz V."/>
            <person name="Hugenholtz P."/>
            <person name="Kyrpides N.C."/>
            <person name="Klenk H.P."/>
            <person name="Lucas S."/>
        </authorList>
    </citation>
    <scope>NUCLEOTIDE SEQUENCE [LARGE SCALE GENOMIC DNA]</scope>
    <source>
        <strain evidence="6">ATCC 43595 / DSM 2588 / LMG 13176 / NBRC 15968 / NCIMB 11800 / UQM 2034</strain>
    </source>
</reference>